<dbReference type="Proteomes" id="UP000236316">
    <property type="component" value="Segment"/>
</dbReference>
<reference evidence="1" key="1">
    <citation type="submission" date="2017-08" db="EMBL/GenBank/DDBJ databases">
        <authorList>
            <consortium name="Urmite Genomes"/>
        </authorList>
    </citation>
    <scope>NUCLEOTIDE SEQUENCE [LARGE SCALE GENOMIC DNA]</scope>
    <source>
        <strain evidence="1">IHUMI-LCC2</strain>
    </source>
</reference>
<protein>
    <submittedName>
        <fullName evidence="1">Uncharacterized protein</fullName>
    </submittedName>
</protein>
<evidence type="ECO:0000313" key="1">
    <source>
        <dbReference type="EMBL" id="SNW62350.1"/>
    </source>
</evidence>
<keyword evidence="2" id="KW-1185">Reference proteome</keyword>
<dbReference type="KEGG" id="vg:35382235"/>
<dbReference type="EMBL" id="LT906555">
    <property type="protein sequence ID" value="SNW62350.1"/>
    <property type="molecule type" value="Genomic_DNA"/>
</dbReference>
<name>A0A2I2L4B9_9VIRU</name>
<dbReference type="RefSeq" id="YP_009448652.1">
    <property type="nucleotide sequence ID" value="NC_036594.1"/>
</dbReference>
<dbReference type="GeneID" id="35382235"/>
<sequence>MRQACKSQYFRDYIIHNYLLPDFDYSNLDTYILLHIASFLYNHPYKLYQYINNTVDRYTILPYTKIYKSAEYKQYIIQKYRHLYINDRLHIDKICKYLAYIIPIDDSPYIGYNKFMYVSLDVDQLSGILKQTFELQYNKDNIVEIFNNCINVLENNDERLLDGLYKNMLDLIIRYNREDVNKLLPSVQQYNKIEEYMSVDELINKASYKDAIYDYVVHGGKNENAINYCIDAFIKERYNCIYHCQYLLELYKAIKEYLPKVVESPDNIKSYSSLVRYIAEGNVDIKNIMWLREMDTINAIIICKIGNLKLLNDYYEIVNRRQLLIELTISHINGVYCATNSMVTLAWFIKNIQEERFSEIKKSDNFIQSIIAKLII</sequence>
<evidence type="ECO:0000313" key="2">
    <source>
        <dbReference type="Proteomes" id="UP000236316"/>
    </source>
</evidence>
<organism evidence="1">
    <name type="scientific">Orpheovirus IHUMI-LCC2</name>
    <dbReference type="NCBI Taxonomy" id="2023057"/>
    <lineage>
        <taxon>Viruses</taxon>
        <taxon>Varidnaviria</taxon>
        <taxon>Bamfordvirae</taxon>
        <taxon>Nucleocytoviricota</taxon>
        <taxon>Megaviricetes</taxon>
        <taxon>Pimascovirales</taxon>
        <taxon>Ocovirineae</taxon>
        <taxon>Orpheoviridae</taxon>
        <taxon>Alphaorpheovirus</taxon>
        <taxon>Alphaorpheovirus massiliense</taxon>
    </lineage>
</organism>
<proteinExistence type="predicted"/>
<accession>A0A2I2L4B9</accession>
<gene>
    <name evidence="1" type="ORF">ORPV_446</name>
</gene>